<evidence type="ECO:0000259" key="2">
    <source>
        <dbReference type="Pfam" id="PF02752"/>
    </source>
</evidence>
<name>A0A9N9N5R2_9GLOM</name>
<dbReference type="SUPFAM" id="SSF81296">
    <property type="entry name" value="E set domains"/>
    <property type="match status" value="1"/>
</dbReference>
<comment type="caution">
    <text evidence="3">The sequence shown here is derived from an EMBL/GenBank/DDBJ whole genome shotgun (WGS) entry which is preliminary data.</text>
</comment>
<evidence type="ECO:0000313" key="4">
    <source>
        <dbReference type="Proteomes" id="UP000789342"/>
    </source>
</evidence>
<dbReference type="Pfam" id="PF00339">
    <property type="entry name" value="Arrestin_N"/>
    <property type="match status" value="1"/>
</dbReference>
<dbReference type="PANTHER" id="PTHR11188">
    <property type="entry name" value="ARRESTIN DOMAIN CONTAINING PROTEIN"/>
    <property type="match status" value="1"/>
</dbReference>
<dbReference type="InterPro" id="IPR014752">
    <property type="entry name" value="Arrestin-like_C"/>
</dbReference>
<reference evidence="3" key="1">
    <citation type="submission" date="2021-06" db="EMBL/GenBank/DDBJ databases">
        <authorList>
            <person name="Kallberg Y."/>
            <person name="Tangrot J."/>
            <person name="Rosling A."/>
        </authorList>
    </citation>
    <scope>NUCLEOTIDE SEQUENCE</scope>
    <source>
        <strain evidence="3">CL551</strain>
    </source>
</reference>
<dbReference type="GO" id="GO:0005886">
    <property type="term" value="C:plasma membrane"/>
    <property type="evidence" value="ECO:0007669"/>
    <property type="project" value="TreeGrafter"/>
</dbReference>
<dbReference type="Gene3D" id="2.60.40.640">
    <property type="match status" value="1"/>
</dbReference>
<dbReference type="Pfam" id="PF02752">
    <property type="entry name" value="Arrestin_C"/>
    <property type="match status" value="1"/>
</dbReference>
<dbReference type="EMBL" id="CAJVPV010017908">
    <property type="protein sequence ID" value="CAG8704574.1"/>
    <property type="molecule type" value="Genomic_DNA"/>
</dbReference>
<dbReference type="GO" id="GO:0030674">
    <property type="term" value="F:protein-macromolecule adaptor activity"/>
    <property type="evidence" value="ECO:0007669"/>
    <property type="project" value="TreeGrafter"/>
</dbReference>
<evidence type="ECO:0000259" key="1">
    <source>
        <dbReference type="Pfam" id="PF00339"/>
    </source>
</evidence>
<feature type="domain" description="Arrestin-like N-terminal" evidence="1">
    <location>
        <begin position="33"/>
        <end position="141"/>
    </location>
</feature>
<dbReference type="InterPro" id="IPR011021">
    <property type="entry name" value="Arrestin-like_N"/>
</dbReference>
<dbReference type="InterPro" id="IPR011022">
    <property type="entry name" value="Arrestin_C-like"/>
</dbReference>
<dbReference type="InterPro" id="IPR014756">
    <property type="entry name" value="Ig_E-set"/>
</dbReference>
<feature type="domain" description="Arrestin C-terminal-like" evidence="2">
    <location>
        <begin position="175"/>
        <end position="293"/>
    </location>
</feature>
<proteinExistence type="predicted"/>
<feature type="non-terminal residue" evidence="3">
    <location>
        <position position="296"/>
    </location>
</feature>
<dbReference type="PANTHER" id="PTHR11188:SF17">
    <property type="entry name" value="FI21816P1"/>
    <property type="match status" value="1"/>
</dbReference>
<dbReference type="AlphaFoldDB" id="A0A9N9N5R2"/>
<dbReference type="OrthoDB" id="2333384at2759"/>
<dbReference type="GO" id="GO:0005829">
    <property type="term" value="C:cytosol"/>
    <property type="evidence" value="ECO:0007669"/>
    <property type="project" value="TreeGrafter"/>
</dbReference>
<dbReference type="GO" id="GO:0070086">
    <property type="term" value="P:ubiquitin-dependent endocytosis"/>
    <property type="evidence" value="ECO:0007669"/>
    <property type="project" value="TreeGrafter"/>
</dbReference>
<sequence>MASTPRPEEYIISNHCMFFSYQPEQASFITSHPWDKGITVAGTVVIRLPQVTEVHKVLVEFKGRETVKWSKLGKVYCENIIERSEVIWQSENLWGYELKDELILPFEIKVPVEIPESFETGHGNVKYTLKATLNTSRDMKPIHIEVLVPITKWSKPSVEDLQPLTIKSQNKNRKNLVSWRIILPKTSWDLGSKFDFKLQIVGHNPELRVHKINTSLKNFIRYKFDGDDDSWTFKKEHRCFKRVIRSKDIIIFPEGTDCIFEATIEMQVPGDAIPTFETRFMKIVNQLQVKVFYERS</sequence>
<keyword evidence="4" id="KW-1185">Reference proteome</keyword>
<accession>A0A9N9N5R2</accession>
<organism evidence="3 4">
    <name type="scientific">Acaulospora morrowiae</name>
    <dbReference type="NCBI Taxonomy" id="94023"/>
    <lineage>
        <taxon>Eukaryota</taxon>
        <taxon>Fungi</taxon>
        <taxon>Fungi incertae sedis</taxon>
        <taxon>Mucoromycota</taxon>
        <taxon>Glomeromycotina</taxon>
        <taxon>Glomeromycetes</taxon>
        <taxon>Diversisporales</taxon>
        <taxon>Acaulosporaceae</taxon>
        <taxon>Acaulospora</taxon>
    </lineage>
</organism>
<gene>
    <name evidence="3" type="ORF">AMORRO_LOCUS12321</name>
</gene>
<evidence type="ECO:0000313" key="3">
    <source>
        <dbReference type="EMBL" id="CAG8704574.1"/>
    </source>
</evidence>
<dbReference type="Proteomes" id="UP000789342">
    <property type="component" value="Unassembled WGS sequence"/>
</dbReference>
<dbReference type="InterPro" id="IPR050357">
    <property type="entry name" value="Arrestin_domain-protein"/>
</dbReference>
<dbReference type="GO" id="GO:0031625">
    <property type="term" value="F:ubiquitin protein ligase binding"/>
    <property type="evidence" value="ECO:0007669"/>
    <property type="project" value="TreeGrafter"/>
</dbReference>
<protein>
    <submittedName>
        <fullName evidence="3">14464_t:CDS:1</fullName>
    </submittedName>
</protein>